<name>A0ABQ4BE17_9ACTN</name>
<comment type="caution">
    <text evidence="1">The sequence shown here is derived from an EMBL/GenBank/DDBJ whole genome shotgun (WGS) entry which is preliminary data.</text>
</comment>
<dbReference type="Proteomes" id="UP000624709">
    <property type="component" value="Unassembled WGS sequence"/>
</dbReference>
<protein>
    <submittedName>
        <fullName evidence="1">Uncharacterized protein</fullName>
    </submittedName>
</protein>
<proteinExistence type="predicted"/>
<dbReference type="EMBL" id="BOMS01000076">
    <property type="protein sequence ID" value="GIE68941.1"/>
    <property type="molecule type" value="Genomic_DNA"/>
</dbReference>
<organism evidence="1 2">
    <name type="scientific">Actinoplanes palleronii</name>
    <dbReference type="NCBI Taxonomy" id="113570"/>
    <lineage>
        <taxon>Bacteria</taxon>
        <taxon>Bacillati</taxon>
        <taxon>Actinomycetota</taxon>
        <taxon>Actinomycetes</taxon>
        <taxon>Micromonosporales</taxon>
        <taxon>Micromonosporaceae</taxon>
        <taxon>Actinoplanes</taxon>
    </lineage>
</organism>
<keyword evidence="2" id="KW-1185">Reference proteome</keyword>
<evidence type="ECO:0000313" key="2">
    <source>
        <dbReference type="Proteomes" id="UP000624709"/>
    </source>
</evidence>
<dbReference type="RefSeq" id="WP_203827174.1">
    <property type="nucleotide sequence ID" value="NZ_BAAATY010000020.1"/>
</dbReference>
<dbReference type="SUPFAM" id="SSF53474">
    <property type="entry name" value="alpha/beta-Hydrolases"/>
    <property type="match status" value="1"/>
</dbReference>
<dbReference type="Gene3D" id="3.40.50.1820">
    <property type="entry name" value="alpha/beta hydrolase"/>
    <property type="match status" value="1"/>
</dbReference>
<sequence>MPRLLIVHGTGGPQRSDDSVRREWISSIQDGLVLAGYPAVAPDATLVNLDAPDRVPVLGDSDPAAELALLRRCWQAAIFDTEPGTQPADEDALAARLAWSRYFCGLTAEELTGTLRQVRAFATGSVAAHPAVDDVRAALTPDTEIVIGHCLGGVAAALALAGTGAAAPALITLGSPHPPAGEWPTSGPATWVDVTDVQDTLVLAARSGPAGITGKVSLDCDPRLRGARNYLASPEFGKVLGSLLETCHAR</sequence>
<evidence type="ECO:0000313" key="1">
    <source>
        <dbReference type="EMBL" id="GIE68941.1"/>
    </source>
</evidence>
<accession>A0ABQ4BE17</accession>
<reference evidence="1 2" key="1">
    <citation type="submission" date="2021-01" db="EMBL/GenBank/DDBJ databases">
        <title>Whole genome shotgun sequence of Actinoplanes palleronii NBRC 14916.</title>
        <authorList>
            <person name="Komaki H."/>
            <person name="Tamura T."/>
        </authorList>
    </citation>
    <scope>NUCLEOTIDE SEQUENCE [LARGE SCALE GENOMIC DNA]</scope>
    <source>
        <strain evidence="1 2">NBRC 14916</strain>
    </source>
</reference>
<gene>
    <name evidence="1" type="ORF">Apa02nite_050490</name>
</gene>
<dbReference type="InterPro" id="IPR029058">
    <property type="entry name" value="AB_hydrolase_fold"/>
</dbReference>